<feature type="region of interest" description="Disordered" evidence="1">
    <location>
        <begin position="169"/>
        <end position="229"/>
    </location>
</feature>
<gene>
    <name evidence="3" type="ORF">GNLVRS02_ARAD1C11088g</name>
</gene>
<proteinExistence type="predicted"/>
<evidence type="ECO:0000313" key="3">
    <source>
        <dbReference type="EMBL" id="CDP34383.1"/>
    </source>
</evidence>
<accession>A0A060T094</accession>
<organism evidence="3">
    <name type="scientific">Blastobotrys adeninivorans</name>
    <name type="common">Yeast</name>
    <name type="synonym">Arxula adeninivorans</name>
    <dbReference type="NCBI Taxonomy" id="409370"/>
    <lineage>
        <taxon>Eukaryota</taxon>
        <taxon>Fungi</taxon>
        <taxon>Dikarya</taxon>
        <taxon>Ascomycota</taxon>
        <taxon>Saccharomycotina</taxon>
        <taxon>Dipodascomycetes</taxon>
        <taxon>Dipodascales</taxon>
        <taxon>Trichomonascaceae</taxon>
        <taxon>Blastobotrys</taxon>
    </lineage>
</organism>
<protein>
    <submittedName>
        <fullName evidence="3">ARAD1C11088p</fullName>
    </submittedName>
</protein>
<keyword evidence="2" id="KW-0472">Membrane</keyword>
<feature type="region of interest" description="Disordered" evidence="1">
    <location>
        <begin position="75"/>
        <end position="107"/>
    </location>
</feature>
<name>A0A060T094_BLAAD</name>
<reference evidence="3" key="2">
    <citation type="submission" date="2014-06" db="EMBL/GenBank/DDBJ databases">
        <title>The complete genome of Blastobotrys (Arxula) adeninivorans LS3 - a yeast of biotechnological interest.</title>
        <authorList>
            <person name="Kunze G."/>
            <person name="Gaillardin C."/>
            <person name="Czernicka M."/>
            <person name="Durrens P."/>
            <person name="Martin T."/>
            <person name="Boer E."/>
            <person name="Gabaldon T."/>
            <person name="Cruz J."/>
            <person name="Talla E."/>
            <person name="Marck C."/>
            <person name="Goffeau A."/>
            <person name="Barbe V."/>
            <person name="Baret P."/>
            <person name="Baronian K."/>
            <person name="Beier S."/>
            <person name="Bleykasten C."/>
            <person name="Bode R."/>
            <person name="Casaregola S."/>
            <person name="Despons L."/>
            <person name="Fairhead C."/>
            <person name="Giersberg M."/>
            <person name="Gierski P."/>
            <person name="Hahnel U."/>
            <person name="Hartmann A."/>
            <person name="Jankowska D."/>
            <person name="Jubin C."/>
            <person name="Jung P."/>
            <person name="Lafontaine I."/>
            <person name="Leh-Louis V."/>
            <person name="Lemaire M."/>
            <person name="Marcet-Houben M."/>
            <person name="Mascher M."/>
            <person name="Morel G."/>
            <person name="Richard G.-F."/>
            <person name="Riechen J."/>
            <person name="Sacerdot C."/>
            <person name="Sarkar A."/>
            <person name="Savel G."/>
            <person name="Schacherer J."/>
            <person name="Sherman D."/>
            <person name="Straub M.-L."/>
            <person name="Stein N."/>
            <person name="Thierry A."/>
            <person name="Trautwein-Schult A."/>
            <person name="Westhof E."/>
            <person name="Worch S."/>
            <person name="Dujon B."/>
            <person name="Souciet J.-L."/>
            <person name="Wincker P."/>
            <person name="Scholz U."/>
            <person name="Neuveglise N."/>
        </authorList>
    </citation>
    <scope>NUCLEOTIDE SEQUENCE</scope>
    <source>
        <strain evidence="3">LS3</strain>
    </source>
</reference>
<feature type="compositionally biased region" description="Low complexity" evidence="1">
    <location>
        <begin position="93"/>
        <end position="107"/>
    </location>
</feature>
<feature type="compositionally biased region" description="Polar residues" evidence="1">
    <location>
        <begin position="75"/>
        <end position="88"/>
    </location>
</feature>
<reference evidence="3" key="1">
    <citation type="submission" date="2014-02" db="EMBL/GenBank/DDBJ databases">
        <authorList>
            <person name="Genoscope - CEA"/>
        </authorList>
    </citation>
    <scope>NUCLEOTIDE SEQUENCE</scope>
    <source>
        <strain evidence="3">LS3</strain>
    </source>
</reference>
<keyword evidence="2" id="KW-0812">Transmembrane</keyword>
<evidence type="ECO:0000256" key="1">
    <source>
        <dbReference type="SAM" id="MobiDB-lite"/>
    </source>
</evidence>
<sequence>MSKIVQQCEARQTMIRSHIDTMRSVTLYRDHGSPCWTTVQGPRFSSSIHTDVWSTPIRHGYEEYRPIRLKRNYNSTRAASPHSSSTSMEHARSTASTTSTSTSTSTTRISFSAGNVTLAITPTATDSSDGTSTASTSTSTIVGSVVGTIAGVSLVAVAVILVLGHYKRRKGSRSRLAEEPEMDDTFNSNYKDNNQSHDPHDALLTYQYSPTPRQPHSPVQSRFIETGSL</sequence>
<feature type="transmembrane region" description="Helical" evidence="2">
    <location>
        <begin position="141"/>
        <end position="166"/>
    </location>
</feature>
<keyword evidence="2" id="KW-1133">Transmembrane helix</keyword>
<dbReference type="AlphaFoldDB" id="A0A060T094"/>
<dbReference type="EMBL" id="HG937693">
    <property type="protein sequence ID" value="CDP34383.1"/>
    <property type="molecule type" value="Genomic_DNA"/>
</dbReference>
<evidence type="ECO:0000256" key="2">
    <source>
        <dbReference type="SAM" id="Phobius"/>
    </source>
</evidence>